<dbReference type="SUPFAM" id="SSF47384">
    <property type="entry name" value="Homodimeric domain of signal transducing histidine kinase"/>
    <property type="match status" value="1"/>
</dbReference>
<dbReference type="Gene3D" id="1.10.287.130">
    <property type="match status" value="1"/>
</dbReference>
<keyword evidence="9" id="KW-0812">Transmembrane</keyword>
<feature type="domain" description="HAMP" evidence="11">
    <location>
        <begin position="221"/>
        <end position="273"/>
    </location>
</feature>
<keyword evidence="5" id="KW-0547">Nucleotide-binding</keyword>
<evidence type="ECO:0000256" key="2">
    <source>
        <dbReference type="ARBA" id="ARBA00012438"/>
    </source>
</evidence>
<dbReference type="GO" id="GO:0005524">
    <property type="term" value="F:ATP binding"/>
    <property type="evidence" value="ECO:0007669"/>
    <property type="project" value="UniProtKB-KW"/>
</dbReference>
<feature type="transmembrane region" description="Helical" evidence="9">
    <location>
        <begin position="200"/>
        <end position="220"/>
    </location>
</feature>
<evidence type="ECO:0000313" key="13">
    <source>
        <dbReference type="Proteomes" id="UP000655759"/>
    </source>
</evidence>
<evidence type="ECO:0000256" key="1">
    <source>
        <dbReference type="ARBA" id="ARBA00000085"/>
    </source>
</evidence>
<comment type="catalytic activity">
    <reaction evidence="1">
        <text>ATP + protein L-histidine = ADP + protein N-phospho-L-histidine.</text>
        <dbReference type="EC" id="2.7.13.3"/>
    </reaction>
</comment>
<dbReference type="SMART" id="SM00304">
    <property type="entry name" value="HAMP"/>
    <property type="match status" value="1"/>
</dbReference>
<dbReference type="SUPFAM" id="SSF55874">
    <property type="entry name" value="ATPase domain of HSP90 chaperone/DNA topoisomerase II/histidine kinase"/>
    <property type="match status" value="1"/>
</dbReference>
<keyword evidence="6 12" id="KW-0418">Kinase</keyword>
<keyword evidence="9" id="KW-0472">Membrane</keyword>
<dbReference type="SMART" id="SM00388">
    <property type="entry name" value="HisKA"/>
    <property type="match status" value="1"/>
</dbReference>
<dbReference type="InterPro" id="IPR036890">
    <property type="entry name" value="HATPase_C_sf"/>
</dbReference>
<protein>
    <recommendedName>
        <fullName evidence="2">histidine kinase</fullName>
        <ecNumber evidence="2">2.7.13.3</ecNumber>
    </recommendedName>
</protein>
<reference evidence="12" key="1">
    <citation type="submission" date="2021-02" db="EMBL/GenBank/DDBJ databases">
        <authorList>
            <person name="Han P."/>
        </authorList>
    </citation>
    <scope>NUCLEOTIDE SEQUENCE</scope>
    <source>
        <strain evidence="12">Candidatus Nitrosotenuis uzonensis 5A</strain>
    </source>
</reference>
<keyword evidence="8" id="KW-0902">Two-component regulatory system</keyword>
<keyword evidence="7" id="KW-0067">ATP-binding</keyword>
<dbReference type="EC" id="2.7.13.3" evidence="2"/>
<dbReference type="InterPro" id="IPR005467">
    <property type="entry name" value="His_kinase_dom"/>
</dbReference>
<comment type="caution">
    <text evidence="12">The sequence shown here is derived from an EMBL/GenBank/DDBJ whole genome shotgun (WGS) entry which is preliminary data.</text>
</comment>
<dbReference type="AlphaFoldDB" id="A0A812EXG3"/>
<dbReference type="PRINTS" id="PR00344">
    <property type="entry name" value="BCTRLSENSOR"/>
</dbReference>
<sequence length="499" mass="56460">MLIRHKLLLGFLIIIAITIPNGVIGYLKVEQSLTKIENDIFINLQDVKTASHLNNLAIHMKYYDEVLTQAARNYVFTGNEKWSNLYFDTEPELDRIIKEAILIGDEQVSLIFTNIDDVNSALVDLEHKAIQLRMEGKTEQAVALLESQEYWQHKDMYKNTLERYAKIKGFEYDNAYDMSTANLENSVRDVGLVLAEAKSLLYVGIPIVLLIAILLSYYIFKSLATPINQLKQTVEKISGGNYDVEFPKNRTDEIGDLAKRMESMVRSFRAALETELQLTLAQEKLKTEKLTAIGELAARIAHDLRNPLSVIKNVCEIMKMQYGQKDPKIKEHIVRMENSIQRMSHQIDDVLNYVRNTPIQREVVSLKDIILRSIEDLQIQKNVTINLPNNDEKINCDEQKIRTVISNIVLNSVQAMGGIGTISIKIKGYTKHVSIEISDSGPGIPEDILPKIFEPLFTTKQTGTGLGLSSCKSIVEQHNGTITVKNNPTTFTITLPRLS</sequence>
<evidence type="ECO:0000256" key="3">
    <source>
        <dbReference type="ARBA" id="ARBA00022553"/>
    </source>
</evidence>
<evidence type="ECO:0000256" key="8">
    <source>
        <dbReference type="ARBA" id="ARBA00023012"/>
    </source>
</evidence>
<dbReference type="Gene3D" id="6.10.340.10">
    <property type="match status" value="1"/>
</dbReference>
<evidence type="ECO:0000256" key="7">
    <source>
        <dbReference type="ARBA" id="ARBA00022840"/>
    </source>
</evidence>
<dbReference type="Pfam" id="PF00672">
    <property type="entry name" value="HAMP"/>
    <property type="match status" value="1"/>
</dbReference>
<dbReference type="RefSeq" id="WP_205099682.1">
    <property type="nucleotide sequence ID" value="NZ_CAJNAQ010000005.1"/>
</dbReference>
<dbReference type="InterPro" id="IPR036097">
    <property type="entry name" value="HisK_dim/P_sf"/>
</dbReference>
<dbReference type="SMART" id="SM00387">
    <property type="entry name" value="HATPase_c"/>
    <property type="match status" value="1"/>
</dbReference>
<evidence type="ECO:0000259" key="11">
    <source>
        <dbReference type="PROSITE" id="PS50885"/>
    </source>
</evidence>
<dbReference type="CDD" id="cd06225">
    <property type="entry name" value="HAMP"/>
    <property type="match status" value="1"/>
</dbReference>
<dbReference type="Gene3D" id="3.30.565.10">
    <property type="entry name" value="Histidine kinase-like ATPase, C-terminal domain"/>
    <property type="match status" value="1"/>
</dbReference>
<organism evidence="12 13">
    <name type="scientific">Candidatus Nitrosotenuis uzonensis</name>
    <dbReference type="NCBI Taxonomy" id="1407055"/>
    <lineage>
        <taxon>Archaea</taxon>
        <taxon>Nitrososphaerota</taxon>
        <taxon>Candidatus Nitrosotenuis</taxon>
    </lineage>
</organism>
<dbReference type="Pfam" id="PF02518">
    <property type="entry name" value="HATPase_c"/>
    <property type="match status" value="1"/>
</dbReference>
<evidence type="ECO:0000256" key="9">
    <source>
        <dbReference type="SAM" id="Phobius"/>
    </source>
</evidence>
<dbReference type="Pfam" id="PF00512">
    <property type="entry name" value="HisKA"/>
    <property type="match status" value="1"/>
</dbReference>
<dbReference type="InterPro" id="IPR003594">
    <property type="entry name" value="HATPase_dom"/>
</dbReference>
<evidence type="ECO:0000256" key="6">
    <source>
        <dbReference type="ARBA" id="ARBA00022777"/>
    </source>
</evidence>
<dbReference type="GO" id="GO:0016020">
    <property type="term" value="C:membrane"/>
    <property type="evidence" value="ECO:0007669"/>
    <property type="project" value="InterPro"/>
</dbReference>
<dbReference type="PROSITE" id="PS50109">
    <property type="entry name" value="HIS_KIN"/>
    <property type="match status" value="1"/>
</dbReference>
<dbReference type="SUPFAM" id="SSF158472">
    <property type="entry name" value="HAMP domain-like"/>
    <property type="match status" value="1"/>
</dbReference>
<dbReference type="Proteomes" id="UP000655759">
    <property type="component" value="Unassembled WGS sequence"/>
</dbReference>
<gene>
    <name evidence="12" type="ORF">NUZ5A_50610</name>
</gene>
<dbReference type="PROSITE" id="PS50885">
    <property type="entry name" value="HAMP"/>
    <property type="match status" value="1"/>
</dbReference>
<keyword evidence="3" id="KW-0597">Phosphoprotein</keyword>
<keyword evidence="9" id="KW-1133">Transmembrane helix</keyword>
<name>A0A812EXG3_9ARCH</name>
<evidence type="ECO:0000256" key="5">
    <source>
        <dbReference type="ARBA" id="ARBA00022741"/>
    </source>
</evidence>
<evidence type="ECO:0000313" key="12">
    <source>
        <dbReference type="EMBL" id="CAE6496955.1"/>
    </source>
</evidence>
<evidence type="ECO:0000259" key="10">
    <source>
        <dbReference type="PROSITE" id="PS50109"/>
    </source>
</evidence>
<dbReference type="PANTHER" id="PTHR43065:SF10">
    <property type="entry name" value="PEROXIDE STRESS-ACTIVATED HISTIDINE KINASE MAK3"/>
    <property type="match status" value="1"/>
</dbReference>
<dbReference type="PANTHER" id="PTHR43065">
    <property type="entry name" value="SENSOR HISTIDINE KINASE"/>
    <property type="match status" value="1"/>
</dbReference>
<dbReference type="InterPro" id="IPR003661">
    <property type="entry name" value="HisK_dim/P_dom"/>
</dbReference>
<dbReference type="CDD" id="cd00082">
    <property type="entry name" value="HisKA"/>
    <property type="match status" value="1"/>
</dbReference>
<proteinExistence type="predicted"/>
<dbReference type="InterPro" id="IPR004358">
    <property type="entry name" value="Sig_transdc_His_kin-like_C"/>
</dbReference>
<dbReference type="EMBL" id="CAJNAQ010000005">
    <property type="protein sequence ID" value="CAE6496955.1"/>
    <property type="molecule type" value="Genomic_DNA"/>
</dbReference>
<dbReference type="GO" id="GO:0000155">
    <property type="term" value="F:phosphorelay sensor kinase activity"/>
    <property type="evidence" value="ECO:0007669"/>
    <property type="project" value="InterPro"/>
</dbReference>
<accession>A0A812EXG3</accession>
<feature type="domain" description="Histidine kinase" evidence="10">
    <location>
        <begin position="299"/>
        <end position="499"/>
    </location>
</feature>
<keyword evidence="4 12" id="KW-0808">Transferase</keyword>
<dbReference type="InterPro" id="IPR003660">
    <property type="entry name" value="HAMP_dom"/>
</dbReference>
<evidence type="ECO:0000256" key="4">
    <source>
        <dbReference type="ARBA" id="ARBA00022679"/>
    </source>
</evidence>